<gene>
    <name evidence="6" type="ORF">HRJ53_03340</name>
</gene>
<dbReference type="Gene3D" id="3.30.2420.10">
    <property type="entry name" value="TonB"/>
    <property type="match status" value="1"/>
</dbReference>
<organism evidence="6 7">
    <name type="scientific">Candidatus Acidiferrum panamense</name>
    <dbReference type="NCBI Taxonomy" id="2741543"/>
    <lineage>
        <taxon>Bacteria</taxon>
        <taxon>Pseudomonadati</taxon>
        <taxon>Acidobacteriota</taxon>
        <taxon>Terriglobia</taxon>
        <taxon>Candidatus Acidiferrales</taxon>
        <taxon>Candidatus Acidiferrum</taxon>
    </lineage>
</organism>
<keyword evidence="4" id="KW-0472">Membrane</keyword>
<dbReference type="SUPFAM" id="SSF74653">
    <property type="entry name" value="TolA/TonB C-terminal domain"/>
    <property type="match status" value="1"/>
</dbReference>
<dbReference type="NCBIfam" id="TIGR01352">
    <property type="entry name" value="tonB_Cterm"/>
    <property type="match status" value="1"/>
</dbReference>
<protein>
    <submittedName>
        <fullName evidence="6">Energy transducer TonB</fullName>
    </submittedName>
</protein>
<dbReference type="Proteomes" id="UP000567293">
    <property type="component" value="Unassembled WGS sequence"/>
</dbReference>
<reference evidence="6" key="1">
    <citation type="submission" date="2020-06" db="EMBL/GenBank/DDBJ databases">
        <title>Legume-microbial interactions unlock mineral nutrients during tropical forest succession.</title>
        <authorList>
            <person name="Epihov D.Z."/>
        </authorList>
    </citation>
    <scope>NUCLEOTIDE SEQUENCE [LARGE SCALE GENOMIC DNA]</scope>
    <source>
        <strain evidence="6">Pan2503</strain>
    </source>
</reference>
<evidence type="ECO:0000259" key="5">
    <source>
        <dbReference type="PROSITE" id="PS52015"/>
    </source>
</evidence>
<dbReference type="EMBL" id="JACDQQ010000326">
    <property type="protein sequence ID" value="MBA0084008.1"/>
    <property type="molecule type" value="Genomic_DNA"/>
</dbReference>
<dbReference type="GO" id="GO:0016020">
    <property type="term" value="C:membrane"/>
    <property type="evidence" value="ECO:0007669"/>
    <property type="project" value="UniProtKB-SubCell"/>
</dbReference>
<dbReference type="GO" id="GO:0015891">
    <property type="term" value="P:siderophore transport"/>
    <property type="evidence" value="ECO:0007669"/>
    <property type="project" value="InterPro"/>
</dbReference>
<feature type="domain" description="TonB C-terminal" evidence="5">
    <location>
        <begin position="30"/>
        <end position="114"/>
    </location>
</feature>
<evidence type="ECO:0000256" key="2">
    <source>
        <dbReference type="ARBA" id="ARBA00022692"/>
    </source>
</evidence>
<dbReference type="GO" id="GO:0031992">
    <property type="term" value="F:energy transducer activity"/>
    <property type="evidence" value="ECO:0007669"/>
    <property type="project" value="InterPro"/>
</dbReference>
<dbReference type="GO" id="GO:0055085">
    <property type="term" value="P:transmembrane transport"/>
    <property type="evidence" value="ECO:0007669"/>
    <property type="project" value="InterPro"/>
</dbReference>
<evidence type="ECO:0000256" key="4">
    <source>
        <dbReference type="ARBA" id="ARBA00023136"/>
    </source>
</evidence>
<proteinExistence type="predicted"/>
<sequence>MSFYWRRLVLGVAALFILSGVLGRAQTGTTDESKRKVKTRVTPVYPDLARRMNVAGKVKIDVVIGADGRVKTTRVVGGHPLLVQVCQDAVREWKFAPAPEETTQTVEFEFRTAE</sequence>
<evidence type="ECO:0000313" key="7">
    <source>
        <dbReference type="Proteomes" id="UP000567293"/>
    </source>
</evidence>
<dbReference type="PROSITE" id="PS52015">
    <property type="entry name" value="TONB_CTD"/>
    <property type="match status" value="1"/>
</dbReference>
<dbReference type="AlphaFoldDB" id="A0A7V8NMD3"/>
<dbReference type="InterPro" id="IPR037682">
    <property type="entry name" value="TonB_C"/>
</dbReference>
<evidence type="ECO:0000256" key="1">
    <source>
        <dbReference type="ARBA" id="ARBA00004167"/>
    </source>
</evidence>
<name>A0A7V8NMD3_9BACT</name>
<dbReference type="InterPro" id="IPR003538">
    <property type="entry name" value="TonB"/>
</dbReference>
<keyword evidence="3" id="KW-1133">Transmembrane helix</keyword>
<accession>A0A7V8NMD3</accession>
<evidence type="ECO:0000313" key="6">
    <source>
        <dbReference type="EMBL" id="MBA0084008.1"/>
    </source>
</evidence>
<keyword evidence="7" id="KW-1185">Reference proteome</keyword>
<dbReference type="InterPro" id="IPR006260">
    <property type="entry name" value="TonB/TolA_C"/>
</dbReference>
<keyword evidence="2" id="KW-0812">Transmembrane</keyword>
<dbReference type="PRINTS" id="PR01374">
    <property type="entry name" value="TONBPROTEIN"/>
</dbReference>
<comment type="caution">
    <text evidence="6">The sequence shown here is derived from an EMBL/GenBank/DDBJ whole genome shotgun (WGS) entry which is preliminary data.</text>
</comment>
<evidence type="ECO:0000256" key="3">
    <source>
        <dbReference type="ARBA" id="ARBA00022989"/>
    </source>
</evidence>
<comment type="subcellular location">
    <subcellularLocation>
        <location evidence="1">Membrane</location>
        <topology evidence="1">Single-pass membrane protein</topology>
    </subcellularLocation>
</comment>
<dbReference type="Pfam" id="PF03544">
    <property type="entry name" value="TonB_C"/>
    <property type="match status" value="1"/>
</dbReference>
<dbReference type="GO" id="GO:0030288">
    <property type="term" value="C:outer membrane-bounded periplasmic space"/>
    <property type="evidence" value="ECO:0007669"/>
    <property type="project" value="InterPro"/>
</dbReference>